<evidence type="ECO:0000256" key="1">
    <source>
        <dbReference type="ARBA" id="ARBA00004651"/>
    </source>
</evidence>
<feature type="transmembrane region" description="Helical" evidence="6">
    <location>
        <begin position="12"/>
        <end position="31"/>
    </location>
</feature>
<keyword evidence="2" id="KW-1003">Cell membrane</keyword>
<dbReference type="Pfam" id="PF03772">
    <property type="entry name" value="Competence"/>
    <property type="match status" value="1"/>
</dbReference>
<feature type="transmembrane region" description="Helical" evidence="6">
    <location>
        <begin position="398"/>
        <end position="424"/>
    </location>
</feature>
<gene>
    <name evidence="8" type="ORF">LQ318_15855</name>
</gene>
<evidence type="ECO:0000259" key="7">
    <source>
        <dbReference type="SMART" id="SM00849"/>
    </source>
</evidence>
<comment type="caution">
    <text evidence="8">The sequence shown here is derived from an EMBL/GenBank/DDBJ whole genome shotgun (WGS) entry which is preliminary data.</text>
</comment>
<dbReference type="Gene3D" id="3.60.15.10">
    <property type="entry name" value="Ribonuclease Z/Hydroxyacylglutathione hydrolase-like"/>
    <property type="match status" value="1"/>
</dbReference>
<comment type="subcellular location">
    <subcellularLocation>
        <location evidence="1">Cell membrane</location>
        <topology evidence="1">Multi-pass membrane protein</topology>
    </subcellularLocation>
</comment>
<feature type="transmembrane region" description="Helical" evidence="6">
    <location>
        <begin position="270"/>
        <end position="295"/>
    </location>
</feature>
<dbReference type="EMBL" id="JAJNDC010000005">
    <property type="protein sequence ID" value="MCW9714382.1"/>
    <property type="molecule type" value="Genomic_DNA"/>
</dbReference>
<dbReference type="InterPro" id="IPR004477">
    <property type="entry name" value="ComEC_N"/>
</dbReference>
<dbReference type="InterPro" id="IPR052159">
    <property type="entry name" value="Competence_DNA_uptake"/>
</dbReference>
<dbReference type="PANTHER" id="PTHR30619:SF7">
    <property type="entry name" value="BETA-LACTAMASE DOMAIN PROTEIN"/>
    <property type="match status" value="1"/>
</dbReference>
<feature type="transmembrane region" description="Helical" evidence="6">
    <location>
        <begin position="436"/>
        <end position="458"/>
    </location>
</feature>
<keyword evidence="9" id="KW-1185">Reference proteome</keyword>
<reference evidence="8 9" key="1">
    <citation type="submission" date="2021-11" db="EMBL/GenBank/DDBJ databases">
        <title>Aliifidinibius sp. nov., a new bacterium isolated from saline soil.</title>
        <authorList>
            <person name="Galisteo C."/>
            <person name="De La Haba R."/>
            <person name="Sanchez-Porro C."/>
            <person name="Ventosa A."/>
        </authorList>
    </citation>
    <scope>NUCLEOTIDE SEQUENCE [LARGE SCALE GENOMIC DNA]</scope>
    <source>
        <strain evidence="8 9">KACC 190600</strain>
    </source>
</reference>
<dbReference type="InterPro" id="IPR036866">
    <property type="entry name" value="RibonucZ/Hydroxyglut_hydro"/>
</dbReference>
<keyword evidence="5 6" id="KW-0472">Membrane</keyword>
<feature type="transmembrane region" description="Helical" evidence="6">
    <location>
        <begin position="66"/>
        <end position="85"/>
    </location>
</feature>
<feature type="domain" description="Metallo-beta-lactamase" evidence="7">
    <location>
        <begin position="558"/>
        <end position="762"/>
    </location>
</feature>
<protein>
    <submittedName>
        <fullName evidence="8">DNA internalization-related competence protein ComEC/Rec2</fullName>
    </submittedName>
</protein>
<feature type="transmembrane region" description="Helical" evidence="6">
    <location>
        <begin position="38"/>
        <end position="54"/>
    </location>
</feature>
<evidence type="ECO:0000313" key="8">
    <source>
        <dbReference type="EMBL" id="MCW9714382.1"/>
    </source>
</evidence>
<dbReference type="CDD" id="cd07731">
    <property type="entry name" value="ComA-like_MBL-fold"/>
    <property type="match status" value="1"/>
</dbReference>
<accession>A0ABT3Q2R4</accession>
<dbReference type="RefSeq" id="WP_265791630.1">
    <property type="nucleotide sequence ID" value="NZ_BAABRS010000005.1"/>
</dbReference>
<dbReference type="Proteomes" id="UP001207337">
    <property type="component" value="Unassembled WGS sequence"/>
</dbReference>
<evidence type="ECO:0000256" key="3">
    <source>
        <dbReference type="ARBA" id="ARBA00022692"/>
    </source>
</evidence>
<keyword evidence="3 6" id="KW-0812">Transmembrane</keyword>
<dbReference type="PANTHER" id="PTHR30619">
    <property type="entry name" value="DNA INTERNALIZATION/COMPETENCE PROTEIN COMEC/REC2"/>
    <property type="match status" value="1"/>
</dbReference>
<feature type="transmembrane region" description="Helical" evidence="6">
    <location>
        <begin position="367"/>
        <end position="386"/>
    </location>
</feature>
<organism evidence="8 9">
    <name type="scientific">Fodinibius salicampi</name>
    <dbReference type="NCBI Taxonomy" id="1920655"/>
    <lineage>
        <taxon>Bacteria</taxon>
        <taxon>Pseudomonadati</taxon>
        <taxon>Balneolota</taxon>
        <taxon>Balneolia</taxon>
        <taxon>Balneolales</taxon>
        <taxon>Balneolaceae</taxon>
        <taxon>Fodinibius</taxon>
    </lineage>
</organism>
<name>A0ABT3Q2R4_9BACT</name>
<dbReference type="Pfam" id="PF13567">
    <property type="entry name" value="DUF4131"/>
    <property type="match status" value="1"/>
</dbReference>
<proteinExistence type="predicted"/>
<dbReference type="InterPro" id="IPR025405">
    <property type="entry name" value="DUF4131"/>
</dbReference>
<evidence type="ECO:0000256" key="2">
    <source>
        <dbReference type="ARBA" id="ARBA00022475"/>
    </source>
</evidence>
<feature type="transmembrane region" description="Helical" evidence="6">
    <location>
        <begin position="301"/>
        <end position="324"/>
    </location>
</feature>
<evidence type="ECO:0000313" key="9">
    <source>
        <dbReference type="Proteomes" id="UP001207337"/>
    </source>
</evidence>
<sequence>MNNNRTYQFPFARYPAIRLALFFISGILFDYHLDIPPVIWLIPFCCFISIYLFFEYVHKRSLRSWLLYSALFCYLSSIVCFGGFWHSLFNSQDPPAKATILNSYTWEELSFKGEINQIKKTSSGKYQIDVSVDTTLFPNNLVWTEDYTLRTVLNPKNLRFSPKIIPGNRLHFSAVIYPLEEPRNPHEFNYKAYLASIGIYHQAGLQSIHTIKEAEVALSWNKVRNDVLSAIDHNFSQETADLAKALLIGYKNELIQETKIAFSRAGLSHIMAVSGLHVGFILAPFWIFIPIFWSFRYGKQIGLLLLIGLLIFYAGLTGFSASVSRASLTGGFLMYGRLFHKVRDSKNLTAVAALIILLIHPSDLFSIGFQLSFGAVYIILLTAPVINKTLPDWVRFRWYGTPVMVIIISLIVQLGLFPLLTYYFGEFSLVGPIANALFVPFLGLAVPLAFVFLALSFISPGIAQTLTLPVDYFLYGLHQFVLTTTQWEWSWIQTQTEGIIIFALWASVIFFIATLPIPKLRWKFLILFLSLLCIEQGEHLVQKFRPAPLELTFFDVGQGDAALLKTPQSNKHYLIDTGRWQPGYNSAKYIIIPYLKSEGIDKLDGIFLSHPHADHIGGIVELLNTIPVDTIYNSGANYDSQLFSDYQRIAKQKNIPIVSLKQGQILIPDPALRLFVYAPSEENLANSNVNNSSLIFEILYGSTEFLFMGDAEKRQEQQLTTGYPQLVDTDLLKVGHHGSKTSSTASFLKSISAEMGIVSLADRNRFRHPHPEAVQRLHSETDTLYFTSIDGAIRIISDGNSIKKGRK</sequence>
<evidence type="ECO:0000256" key="4">
    <source>
        <dbReference type="ARBA" id="ARBA00022989"/>
    </source>
</evidence>
<keyword evidence="4 6" id="KW-1133">Transmembrane helix</keyword>
<dbReference type="InterPro" id="IPR001279">
    <property type="entry name" value="Metallo-B-lactamas"/>
</dbReference>
<feature type="transmembrane region" description="Helical" evidence="6">
    <location>
        <begin position="499"/>
        <end position="517"/>
    </location>
</feature>
<dbReference type="SUPFAM" id="SSF56281">
    <property type="entry name" value="Metallo-hydrolase/oxidoreductase"/>
    <property type="match status" value="1"/>
</dbReference>
<dbReference type="Pfam" id="PF00753">
    <property type="entry name" value="Lactamase_B"/>
    <property type="match status" value="1"/>
</dbReference>
<dbReference type="SMART" id="SM00849">
    <property type="entry name" value="Lactamase_B"/>
    <property type="match status" value="1"/>
</dbReference>
<dbReference type="NCBIfam" id="TIGR00361">
    <property type="entry name" value="ComEC_Rec2"/>
    <property type="match status" value="1"/>
</dbReference>
<dbReference type="InterPro" id="IPR035681">
    <property type="entry name" value="ComA-like_MBL"/>
</dbReference>
<evidence type="ECO:0000256" key="5">
    <source>
        <dbReference type="ARBA" id="ARBA00023136"/>
    </source>
</evidence>
<dbReference type="InterPro" id="IPR004797">
    <property type="entry name" value="Competence_ComEC/Rec2"/>
</dbReference>
<dbReference type="NCBIfam" id="TIGR00360">
    <property type="entry name" value="ComEC_N-term"/>
    <property type="match status" value="1"/>
</dbReference>
<evidence type="ECO:0000256" key="6">
    <source>
        <dbReference type="SAM" id="Phobius"/>
    </source>
</evidence>